<dbReference type="EMBL" id="UGQF01000001">
    <property type="protein sequence ID" value="STZ03412.1"/>
    <property type="molecule type" value="Genomic_DNA"/>
</dbReference>
<dbReference type="AlphaFoldDB" id="A0A378QSH1"/>
<sequence>MQSNKIISLKDYLRPWKLFSLSCGIGILLVSSVIEQAIDWDFNISFIPTELKNYHTTT</sequence>
<organism evidence="1 2">
    <name type="scientific">Moraxella equi</name>
    <dbReference type="NCBI Taxonomy" id="60442"/>
    <lineage>
        <taxon>Bacteria</taxon>
        <taxon>Pseudomonadati</taxon>
        <taxon>Pseudomonadota</taxon>
        <taxon>Gammaproteobacteria</taxon>
        <taxon>Moraxellales</taxon>
        <taxon>Moraxellaceae</taxon>
        <taxon>Moraxella</taxon>
    </lineage>
</organism>
<gene>
    <name evidence="1" type="ORF">NCTC11012_01660</name>
</gene>
<reference evidence="1 2" key="1">
    <citation type="submission" date="2018-06" db="EMBL/GenBank/DDBJ databases">
        <authorList>
            <consortium name="Pathogen Informatics"/>
            <person name="Doyle S."/>
        </authorList>
    </citation>
    <scope>NUCLEOTIDE SEQUENCE [LARGE SCALE GENOMIC DNA]</scope>
    <source>
        <strain evidence="1 2">NCTC11012</strain>
    </source>
</reference>
<proteinExistence type="predicted"/>
<dbReference type="Proteomes" id="UP000254618">
    <property type="component" value="Unassembled WGS sequence"/>
</dbReference>
<evidence type="ECO:0000313" key="2">
    <source>
        <dbReference type="Proteomes" id="UP000254618"/>
    </source>
</evidence>
<dbReference type="RefSeq" id="WP_167432567.1">
    <property type="nucleotide sequence ID" value="NZ_UGQF01000001.1"/>
</dbReference>
<protein>
    <submittedName>
        <fullName evidence="1">Uncharacterized protein</fullName>
    </submittedName>
</protein>
<evidence type="ECO:0000313" key="1">
    <source>
        <dbReference type="EMBL" id="STZ03412.1"/>
    </source>
</evidence>
<name>A0A378QSH1_9GAMM</name>
<accession>A0A378QSH1</accession>